<gene>
    <name evidence="4" type="ORF">SAMN05444394_1048</name>
</gene>
<dbReference type="PROSITE" id="PS51186">
    <property type="entry name" value="GNAT"/>
    <property type="match status" value="1"/>
</dbReference>
<evidence type="ECO:0000259" key="3">
    <source>
        <dbReference type="PROSITE" id="PS51186"/>
    </source>
</evidence>
<dbReference type="AlphaFoldDB" id="A0A1N6DK67"/>
<evidence type="ECO:0000256" key="1">
    <source>
        <dbReference type="ARBA" id="ARBA00022679"/>
    </source>
</evidence>
<dbReference type="CDD" id="cd04301">
    <property type="entry name" value="NAT_SF"/>
    <property type="match status" value="1"/>
</dbReference>
<sequence>MEISTIIMEGIKLSPIQVSDQKKLFYLIQKVYKEAYQHFWIDQGNWYVDLCYNQDNLQKELSRSRSHYFFVEWNEKPVGILKYDYPFSPREIDIPNALKLHRLYLDQSVHGKGIAPMLLTHVEKIALENGLDYIWLEAMVEKPQAKRFYEKMGFNEVLTYQLEFERLLPEFRGIQIMKKKVSRTT</sequence>
<dbReference type="GO" id="GO:0016747">
    <property type="term" value="F:acyltransferase activity, transferring groups other than amino-acyl groups"/>
    <property type="evidence" value="ECO:0007669"/>
    <property type="project" value="InterPro"/>
</dbReference>
<organism evidence="4 5">
    <name type="scientific">Algoriphagus halophilus</name>
    <dbReference type="NCBI Taxonomy" id="226505"/>
    <lineage>
        <taxon>Bacteria</taxon>
        <taxon>Pseudomonadati</taxon>
        <taxon>Bacteroidota</taxon>
        <taxon>Cytophagia</taxon>
        <taxon>Cytophagales</taxon>
        <taxon>Cyclobacteriaceae</taxon>
        <taxon>Algoriphagus</taxon>
    </lineage>
</organism>
<dbReference type="OrthoDB" id="9800604at2"/>
<keyword evidence="4" id="KW-0689">Ribosomal protein</keyword>
<accession>A0A1N6DK67</accession>
<reference evidence="5" key="1">
    <citation type="submission" date="2016-11" db="EMBL/GenBank/DDBJ databases">
        <authorList>
            <person name="Varghese N."/>
            <person name="Submissions S."/>
        </authorList>
    </citation>
    <scope>NUCLEOTIDE SEQUENCE [LARGE SCALE GENOMIC DNA]</scope>
    <source>
        <strain evidence="5">DSM 15292</strain>
    </source>
</reference>
<dbReference type="PANTHER" id="PTHR43877:SF2">
    <property type="entry name" value="AMINOALKYLPHOSPHONATE N-ACETYLTRANSFERASE-RELATED"/>
    <property type="match status" value="1"/>
</dbReference>
<keyword evidence="2" id="KW-0012">Acyltransferase</keyword>
<keyword evidence="1" id="KW-0808">Transferase</keyword>
<proteinExistence type="predicted"/>
<dbReference type="EMBL" id="FSRC01000001">
    <property type="protein sequence ID" value="SIN71221.1"/>
    <property type="molecule type" value="Genomic_DNA"/>
</dbReference>
<dbReference type="InterPro" id="IPR000182">
    <property type="entry name" value="GNAT_dom"/>
</dbReference>
<keyword evidence="4" id="KW-0687">Ribonucleoprotein</keyword>
<dbReference type="Proteomes" id="UP000185221">
    <property type="component" value="Unassembled WGS sequence"/>
</dbReference>
<evidence type="ECO:0000256" key="2">
    <source>
        <dbReference type="ARBA" id="ARBA00023315"/>
    </source>
</evidence>
<dbReference type="InterPro" id="IPR050832">
    <property type="entry name" value="Bact_Acetyltransf"/>
</dbReference>
<dbReference type="STRING" id="226505.SAMN05444394_1048"/>
<dbReference type="Gene3D" id="3.40.630.30">
    <property type="match status" value="1"/>
</dbReference>
<evidence type="ECO:0000313" key="5">
    <source>
        <dbReference type="Proteomes" id="UP000185221"/>
    </source>
</evidence>
<dbReference type="InterPro" id="IPR016181">
    <property type="entry name" value="Acyl_CoA_acyltransferase"/>
</dbReference>
<evidence type="ECO:0000313" key="4">
    <source>
        <dbReference type="EMBL" id="SIN71221.1"/>
    </source>
</evidence>
<dbReference type="RefSeq" id="WP_074223745.1">
    <property type="nucleotide sequence ID" value="NZ_FSRC01000001.1"/>
</dbReference>
<keyword evidence="5" id="KW-1185">Reference proteome</keyword>
<feature type="domain" description="N-acetyltransferase" evidence="3">
    <location>
        <begin position="11"/>
        <end position="169"/>
    </location>
</feature>
<dbReference type="Pfam" id="PF00583">
    <property type="entry name" value="Acetyltransf_1"/>
    <property type="match status" value="1"/>
</dbReference>
<dbReference type="GO" id="GO:0005840">
    <property type="term" value="C:ribosome"/>
    <property type="evidence" value="ECO:0007669"/>
    <property type="project" value="UniProtKB-KW"/>
</dbReference>
<dbReference type="SUPFAM" id="SSF55729">
    <property type="entry name" value="Acyl-CoA N-acyltransferases (Nat)"/>
    <property type="match status" value="1"/>
</dbReference>
<name>A0A1N6DK67_9BACT</name>
<protein>
    <submittedName>
        <fullName evidence="4">Ribosomal protein S18 acetylase RimI</fullName>
    </submittedName>
</protein>
<dbReference type="PANTHER" id="PTHR43877">
    <property type="entry name" value="AMINOALKYLPHOSPHONATE N-ACETYLTRANSFERASE-RELATED-RELATED"/>
    <property type="match status" value="1"/>
</dbReference>